<protein>
    <submittedName>
        <fullName evidence="4">VPS13D</fullName>
    </submittedName>
</protein>
<evidence type="ECO:0000313" key="5">
    <source>
        <dbReference type="Proteomes" id="UP000593567"/>
    </source>
</evidence>
<dbReference type="GO" id="GO:0045053">
    <property type="term" value="P:protein retention in Golgi apparatus"/>
    <property type="evidence" value="ECO:0007669"/>
    <property type="project" value="TreeGrafter"/>
</dbReference>
<accession>A0A7J7KTZ1</accession>
<keyword evidence="5" id="KW-1185">Reference proteome</keyword>
<feature type="domain" description="Chorein N-terminal" evidence="3">
    <location>
        <begin position="1"/>
        <end position="866"/>
    </location>
</feature>
<feature type="region of interest" description="Disordered" evidence="2">
    <location>
        <begin position="756"/>
        <end position="798"/>
    </location>
</feature>
<feature type="compositionally biased region" description="Polar residues" evidence="2">
    <location>
        <begin position="778"/>
        <end position="798"/>
    </location>
</feature>
<dbReference type="PANTHER" id="PTHR16166:SF141">
    <property type="entry name" value="INTERMEMBRANE LIPID TRANSFER PROTEIN VPS13D"/>
    <property type="match status" value="1"/>
</dbReference>
<dbReference type="AlphaFoldDB" id="A0A7J7KTZ1"/>
<evidence type="ECO:0000256" key="1">
    <source>
        <dbReference type="ARBA" id="ARBA00022448"/>
    </source>
</evidence>
<dbReference type="EMBL" id="VXIV02000009">
    <property type="protein sequence ID" value="KAF6041637.1"/>
    <property type="molecule type" value="Genomic_DNA"/>
</dbReference>
<evidence type="ECO:0000259" key="3">
    <source>
        <dbReference type="Pfam" id="PF12624"/>
    </source>
</evidence>
<dbReference type="OrthoDB" id="272810at2759"/>
<comment type="caution">
    <text evidence="4">The sequence shown here is derived from an EMBL/GenBank/DDBJ whole genome shotgun (WGS) entry which is preliminary data.</text>
</comment>
<dbReference type="Proteomes" id="UP000593567">
    <property type="component" value="Unassembled WGS sequence"/>
</dbReference>
<dbReference type="InterPro" id="IPR026854">
    <property type="entry name" value="VPS13_N"/>
</dbReference>
<proteinExistence type="predicted"/>
<keyword evidence="1" id="KW-0813">Transport</keyword>
<sequence length="870" mass="98766">MLEKLVAWILNSYLGDYLELNTDQLSVGILSGQVELENIPLKSSAFEKYDLPLEVKSGLVGKIKLSIPVAGLSSQPWVIEVSNVYVVVKPRPHYQYDEESIKAWSAENKKCLLQDLENSWKLERQPSKPANSSYSSWMSYGTGIATNIMENLQLKLLKLHIRYESEGSHDASAFSFGITIDKLAAQSTDQNWVPQYVSSSTGSVVHKMVELVGMSLYWDHHNTTVSEALSLKEQLDDMEHNYLLQPVTGKALVKQNTSVQPLKSSEPRINIELQFDCFLLSLDNLQYRGLAVLLREFELYEQRKPYRRTRPAWPVHNNCRVWWNHAIQSTVSKIRERNEKCSKDYILNRCKDCVSYVNIYYQILTDERISYHLNKEKENIERDLEFETLKVLRQLAAAKVKNDGLWYQQTNTSPQASSGYLSSWITWYSAKPSSDSPASAGAIDQDQLALDPLAARGTPGTHPTDSQGLTLTSTEKAKLEEELRDWVGGNEPVESQSTLNKDSVLLNISFVLRQVNFKLVQQSVDVHQGTNPQGIVQLECHNIRSTAVLKPRTKSRKLSLALGQLYVKDLYNTTTHFPLLISSKQAILGSSLGFPSSAQVDKETSRVFYFEIEKNAGASSKDIRVLMNTDPLDIVYNEAVVKQVKQFFSPKSRINSMTKEMSEFHLADRARRRYEQLKNKTKIDIRDTWENLLNTSTVKSSKRVGVKLNIAAPQFIIPQDWADSRTPMVVFDLGRLKVNNLPDSSENVCSMAELNMSSHASPSKEQLDDGDDDDFVTPMSTPPDTDSDATNKTEISGVPSLTQLESELNNESLYTHMYDRYEILLADIQVLIVNRKDNWRMLTSKGYGHLHLIDKLSVNVLFERRLLLTR</sequence>
<evidence type="ECO:0000256" key="2">
    <source>
        <dbReference type="SAM" id="MobiDB-lite"/>
    </source>
</evidence>
<reference evidence="4" key="1">
    <citation type="submission" date="2020-06" db="EMBL/GenBank/DDBJ databases">
        <title>Draft genome of Bugula neritina, a colonial animal packing powerful symbionts and potential medicines.</title>
        <authorList>
            <person name="Rayko M."/>
        </authorList>
    </citation>
    <scope>NUCLEOTIDE SEQUENCE [LARGE SCALE GENOMIC DNA]</scope>
    <source>
        <strain evidence="4">Kwan_BN1</strain>
    </source>
</reference>
<dbReference type="PANTHER" id="PTHR16166">
    <property type="entry name" value="VACUOLAR PROTEIN SORTING-ASSOCIATED PROTEIN VPS13"/>
    <property type="match status" value="1"/>
</dbReference>
<dbReference type="Pfam" id="PF12624">
    <property type="entry name" value="VPS13_N"/>
    <property type="match status" value="1"/>
</dbReference>
<name>A0A7J7KTZ1_BUGNE</name>
<gene>
    <name evidence="4" type="ORF">EB796_000056</name>
</gene>
<organism evidence="4 5">
    <name type="scientific">Bugula neritina</name>
    <name type="common">Brown bryozoan</name>
    <name type="synonym">Sertularia neritina</name>
    <dbReference type="NCBI Taxonomy" id="10212"/>
    <lineage>
        <taxon>Eukaryota</taxon>
        <taxon>Metazoa</taxon>
        <taxon>Spiralia</taxon>
        <taxon>Lophotrochozoa</taxon>
        <taxon>Bryozoa</taxon>
        <taxon>Gymnolaemata</taxon>
        <taxon>Cheilostomatida</taxon>
        <taxon>Flustrina</taxon>
        <taxon>Buguloidea</taxon>
        <taxon>Bugulidae</taxon>
        <taxon>Bugula</taxon>
    </lineage>
</organism>
<dbReference type="GO" id="GO:0006623">
    <property type="term" value="P:protein targeting to vacuole"/>
    <property type="evidence" value="ECO:0007669"/>
    <property type="project" value="TreeGrafter"/>
</dbReference>
<dbReference type="GO" id="GO:0007005">
    <property type="term" value="P:mitochondrion organization"/>
    <property type="evidence" value="ECO:0007669"/>
    <property type="project" value="TreeGrafter"/>
</dbReference>
<evidence type="ECO:0000313" key="4">
    <source>
        <dbReference type="EMBL" id="KAF6041637.1"/>
    </source>
</evidence>
<dbReference type="InterPro" id="IPR026847">
    <property type="entry name" value="VPS13"/>
</dbReference>